<dbReference type="PRINTS" id="PR01035">
    <property type="entry name" value="TCRTETA"/>
</dbReference>
<feature type="transmembrane region" description="Helical" evidence="7">
    <location>
        <begin position="167"/>
        <end position="187"/>
    </location>
</feature>
<evidence type="ECO:0000313" key="9">
    <source>
        <dbReference type="EMBL" id="ANZ40484.1"/>
    </source>
</evidence>
<keyword evidence="5 7" id="KW-1133">Transmembrane helix</keyword>
<feature type="domain" description="Major facilitator superfamily (MFS) profile" evidence="8">
    <location>
        <begin position="1"/>
        <end position="396"/>
    </location>
</feature>
<dbReference type="Gene3D" id="1.20.1250.20">
    <property type="entry name" value="MFS general substrate transporter like domains"/>
    <property type="match status" value="1"/>
</dbReference>
<feature type="transmembrane region" description="Helical" evidence="7">
    <location>
        <begin position="12"/>
        <end position="39"/>
    </location>
</feature>
<dbReference type="Pfam" id="PF05977">
    <property type="entry name" value="MFS_3"/>
    <property type="match status" value="1"/>
</dbReference>
<evidence type="ECO:0000256" key="3">
    <source>
        <dbReference type="ARBA" id="ARBA00022475"/>
    </source>
</evidence>
<evidence type="ECO:0000259" key="8">
    <source>
        <dbReference type="PROSITE" id="PS50850"/>
    </source>
</evidence>
<evidence type="ECO:0000313" key="10">
    <source>
        <dbReference type="Proteomes" id="UP000093053"/>
    </source>
</evidence>
<reference evidence="9 10" key="1">
    <citation type="submission" date="2016-07" db="EMBL/GenBank/DDBJ databases">
        <title>Complete genome sequence of the Lentzea guizhouensis DHS C013.</title>
        <authorList>
            <person name="Cao C."/>
        </authorList>
    </citation>
    <scope>NUCLEOTIDE SEQUENCE [LARGE SCALE GENOMIC DNA]</scope>
    <source>
        <strain evidence="9 10">DHS C013</strain>
    </source>
</reference>
<feature type="transmembrane region" description="Helical" evidence="7">
    <location>
        <begin position="251"/>
        <end position="272"/>
    </location>
</feature>
<comment type="subcellular location">
    <subcellularLocation>
        <location evidence="1">Cell membrane</location>
        <topology evidence="1">Multi-pass membrane protein</topology>
    </subcellularLocation>
</comment>
<name>A0A1B2HRY0_9PSEU</name>
<dbReference type="InterPro" id="IPR010290">
    <property type="entry name" value="TM_effector"/>
</dbReference>
<organism evidence="9 10">
    <name type="scientific">Lentzea guizhouensis</name>
    <dbReference type="NCBI Taxonomy" id="1586287"/>
    <lineage>
        <taxon>Bacteria</taxon>
        <taxon>Bacillati</taxon>
        <taxon>Actinomycetota</taxon>
        <taxon>Actinomycetes</taxon>
        <taxon>Pseudonocardiales</taxon>
        <taxon>Pseudonocardiaceae</taxon>
        <taxon>Lentzea</taxon>
    </lineage>
</organism>
<evidence type="ECO:0000256" key="5">
    <source>
        <dbReference type="ARBA" id="ARBA00022989"/>
    </source>
</evidence>
<keyword evidence="2" id="KW-0813">Transport</keyword>
<keyword evidence="3" id="KW-1003">Cell membrane</keyword>
<dbReference type="InterPro" id="IPR001958">
    <property type="entry name" value="Tet-R_TetA/multi-R_MdtG-like"/>
</dbReference>
<dbReference type="InterPro" id="IPR020846">
    <property type="entry name" value="MFS_dom"/>
</dbReference>
<dbReference type="STRING" id="1586287.BBK82_35195"/>
<evidence type="ECO:0000256" key="6">
    <source>
        <dbReference type="ARBA" id="ARBA00023136"/>
    </source>
</evidence>
<dbReference type="RefSeq" id="WP_065918823.1">
    <property type="nucleotide sequence ID" value="NZ_CP016793.1"/>
</dbReference>
<feature type="transmembrane region" description="Helical" evidence="7">
    <location>
        <begin position="284"/>
        <end position="302"/>
    </location>
</feature>
<dbReference type="EMBL" id="CP016793">
    <property type="protein sequence ID" value="ANZ40484.1"/>
    <property type="molecule type" value="Genomic_DNA"/>
</dbReference>
<keyword evidence="10" id="KW-1185">Reference proteome</keyword>
<dbReference type="InterPro" id="IPR036259">
    <property type="entry name" value="MFS_trans_sf"/>
</dbReference>
<evidence type="ECO:0000256" key="2">
    <source>
        <dbReference type="ARBA" id="ARBA00022448"/>
    </source>
</evidence>
<dbReference type="PROSITE" id="PS50850">
    <property type="entry name" value="MFS"/>
    <property type="match status" value="1"/>
</dbReference>
<feature type="transmembrane region" description="Helical" evidence="7">
    <location>
        <begin position="371"/>
        <end position="390"/>
    </location>
</feature>
<feature type="transmembrane region" description="Helical" evidence="7">
    <location>
        <begin position="45"/>
        <end position="68"/>
    </location>
</feature>
<dbReference type="PANTHER" id="PTHR23513">
    <property type="entry name" value="INTEGRAL MEMBRANE EFFLUX PROTEIN-RELATED"/>
    <property type="match status" value="1"/>
</dbReference>
<dbReference type="AlphaFoldDB" id="A0A1B2HRY0"/>
<evidence type="ECO:0000256" key="4">
    <source>
        <dbReference type="ARBA" id="ARBA00022692"/>
    </source>
</evidence>
<evidence type="ECO:0000256" key="1">
    <source>
        <dbReference type="ARBA" id="ARBA00004651"/>
    </source>
</evidence>
<dbReference type="GO" id="GO:0022857">
    <property type="term" value="F:transmembrane transporter activity"/>
    <property type="evidence" value="ECO:0007669"/>
    <property type="project" value="InterPro"/>
</dbReference>
<gene>
    <name evidence="9" type="ORF">BBK82_35195</name>
</gene>
<dbReference type="Proteomes" id="UP000093053">
    <property type="component" value="Chromosome"/>
</dbReference>
<keyword evidence="6 7" id="KW-0472">Membrane</keyword>
<proteinExistence type="predicted"/>
<dbReference type="OrthoDB" id="4544213at2"/>
<sequence length="413" mass="43300">MSTSLSRNRNYRLLWVGQALSEAGASASMIALPLLVLLLTDSAAASGLVLGASAAAQLVVGLPAGALVDRWNRRTVMLVCEAVQALAVAFLVAGLWWQAVGVEHVVVVVIVLGVCRALSEPAEEALLPAIVPEPQLSDAVAMNAARGYLGQLSGTAVGGVLFGLSRLLPFAVEAVTHLATFVSLLFLRVPPRQRKPAPLSRFHREVGEGLRWVWTQPVVRVVAFCAVGLNLFFQAFYLLMIAIAHQRGVPAGQIGVMGAMLGVGGILGALVAPRLHRALRPHRAIVAVFWAITFLIPVALFVDPGIPTGVLFAAAAFLAPTANTTITTYQLLLTPDELRGRLSSVMGVALGVASIAGPAVGGLLVDFLTPAQAILTCAGGAGLLTIYATLNPTLRRFSREETRTGDRADAPAE</sequence>
<dbReference type="SUPFAM" id="SSF103473">
    <property type="entry name" value="MFS general substrate transporter"/>
    <property type="match status" value="1"/>
</dbReference>
<feature type="transmembrane region" description="Helical" evidence="7">
    <location>
        <begin position="308"/>
        <end position="333"/>
    </location>
</feature>
<dbReference type="CDD" id="cd06173">
    <property type="entry name" value="MFS_MefA_like"/>
    <property type="match status" value="1"/>
</dbReference>
<evidence type="ECO:0000256" key="7">
    <source>
        <dbReference type="SAM" id="Phobius"/>
    </source>
</evidence>
<feature type="transmembrane region" description="Helical" evidence="7">
    <location>
        <begin position="345"/>
        <end position="365"/>
    </location>
</feature>
<dbReference type="GO" id="GO:0005886">
    <property type="term" value="C:plasma membrane"/>
    <property type="evidence" value="ECO:0007669"/>
    <property type="project" value="UniProtKB-SubCell"/>
</dbReference>
<dbReference type="KEGG" id="led:BBK82_35195"/>
<accession>A0A1B2HRY0</accession>
<feature type="transmembrane region" description="Helical" evidence="7">
    <location>
        <begin position="221"/>
        <end position="245"/>
    </location>
</feature>
<feature type="transmembrane region" description="Helical" evidence="7">
    <location>
        <begin position="75"/>
        <end position="97"/>
    </location>
</feature>
<dbReference type="PANTHER" id="PTHR23513:SF11">
    <property type="entry name" value="STAPHYLOFERRIN A TRANSPORTER"/>
    <property type="match status" value="1"/>
</dbReference>
<protein>
    <submittedName>
        <fullName evidence="9">MFS transporter</fullName>
    </submittedName>
</protein>
<keyword evidence="4 7" id="KW-0812">Transmembrane</keyword>